<gene>
    <name evidence="1" type="ORF">RW095_00655</name>
</gene>
<dbReference type="EMBL" id="CP136511">
    <property type="protein sequence ID" value="WOD14071.1"/>
    <property type="molecule type" value="Genomic_DNA"/>
</dbReference>
<proteinExistence type="predicted"/>
<evidence type="ECO:0000313" key="1">
    <source>
        <dbReference type="EMBL" id="WOD14071.1"/>
    </source>
</evidence>
<accession>A0ABZ0EA28</accession>
<evidence type="ECO:0000313" key="2">
    <source>
        <dbReference type="Proteomes" id="UP001302652"/>
    </source>
</evidence>
<organism evidence="1 2">
    <name type="scientific">Paraburkholderia kirstenboschensis</name>
    <dbReference type="NCBI Taxonomy" id="1245436"/>
    <lineage>
        <taxon>Bacteria</taxon>
        <taxon>Pseudomonadati</taxon>
        <taxon>Pseudomonadota</taxon>
        <taxon>Betaproteobacteria</taxon>
        <taxon>Burkholderiales</taxon>
        <taxon>Burkholderiaceae</taxon>
        <taxon>Paraburkholderia</taxon>
    </lineage>
</organism>
<protein>
    <submittedName>
        <fullName evidence="1">Uncharacterized protein</fullName>
    </submittedName>
</protein>
<sequence>MLRHITITSRATLVVTALMVVAISQTDVSRDRAVSAIAEMPKAVTDWAVELTSDMDIAPLSPVQTTVLLEGFDWQPLVDVADCCSRPGTLAPKVPA</sequence>
<name>A0ABZ0EA28_9BURK</name>
<reference evidence="1 2" key="1">
    <citation type="submission" date="2023-10" db="EMBL/GenBank/DDBJ databases">
        <title>Surface-active antibiotics is a multifunctional adaptation for post-fire microbes.</title>
        <authorList>
            <person name="Liu M.D."/>
            <person name="Du Y."/>
            <person name="Koupaei S.K."/>
            <person name="Kim N.R."/>
            <person name="Zhang W."/>
            <person name="Traxler M.F."/>
        </authorList>
    </citation>
    <scope>NUCLEOTIDE SEQUENCE [LARGE SCALE GENOMIC DNA]</scope>
    <source>
        <strain evidence="1 2">F3</strain>
    </source>
</reference>
<keyword evidence="2" id="KW-1185">Reference proteome</keyword>
<dbReference type="Proteomes" id="UP001302652">
    <property type="component" value="Chromosome 3"/>
</dbReference>
<dbReference type="RefSeq" id="WP_317015832.1">
    <property type="nucleotide sequence ID" value="NZ_CP136511.1"/>
</dbReference>